<keyword evidence="6" id="KW-1185">Reference proteome</keyword>
<comment type="caution">
    <text evidence="5">The sequence shown here is derived from an EMBL/GenBank/DDBJ whole genome shotgun (WGS) entry which is preliminary data.</text>
</comment>
<keyword evidence="1" id="KW-0479">Metal-binding</keyword>
<evidence type="ECO:0000259" key="4">
    <source>
        <dbReference type="Pfam" id="PF14226"/>
    </source>
</evidence>
<evidence type="ECO:0000313" key="5">
    <source>
        <dbReference type="EMBL" id="THG96272.1"/>
    </source>
</evidence>
<dbReference type="GO" id="GO:0016491">
    <property type="term" value="F:oxidoreductase activity"/>
    <property type="evidence" value="ECO:0007669"/>
    <property type="project" value="UniProtKB-KW"/>
</dbReference>
<dbReference type="Proteomes" id="UP000309038">
    <property type="component" value="Unassembled WGS sequence"/>
</dbReference>
<name>A0A4V3XA09_9APHY</name>
<dbReference type="EMBL" id="SGPJ01000248">
    <property type="protein sequence ID" value="THG96272.1"/>
    <property type="molecule type" value="Genomic_DNA"/>
</dbReference>
<evidence type="ECO:0000256" key="1">
    <source>
        <dbReference type="ARBA" id="ARBA00022723"/>
    </source>
</evidence>
<evidence type="ECO:0000256" key="2">
    <source>
        <dbReference type="ARBA" id="ARBA00023002"/>
    </source>
</evidence>
<dbReference type="Gene3D" id="2.60.120.330">
    <property type="entry name" value="B-lactam Antibiotic, Isopenicillin N Synthase, Chain"/>
    <property type="match status" value="1"/>
</dbReference>
<dbReference type="AlphaFoldDB" id="A0A4V3XA09"/>
<dbReference type="GO" id="GO:0046872">
    <property type="term" value="F:metal ion binding"/>
    <property type="evidence" value="ECO:0007669"/>
    <property type="project" value="UniProtKB-KW"/>
</dbReference>
<sequence length="282" mass="32295">MLYLSHNSAKACLQGAARSLWSNKFYRRGLATIAETPAFRIPLIDFSKFLQAGSRAEKLDTADKIVNGFKQVGFIYLDKHGIPDSTVKNAFDKSAEFFRLPMDLKVCAGSSFEYQPMTDANIDSVRLKSQLAWEDPRSNRGYVQIGRERVTQSSDANEIAKLRAKAPDYKESMEIGRDWDETWKNQWPQESDAPRFKQTMLDFYQTCHDLHVHVMRAIALGLDLEETYFDRKIDEQCHNLRLLSYPPIRTDLLRQDGQARAGAHSGNVSYFVDDIDANQWAL</sequence>
<accession>A0A4V3XA09</accession>
<dbReference type="Pfam" id="PF14226">
    <property type="entry name" value="DIOX_N"/>
    <property type="match status" value="1"/>
</dbReference>
<protein>
    <recommendedName>
        <fullName evidence="4">Non-haem dioxygenase N-terminal domain-containing protein</fullName>
    </recommendedName>
</protein>
<evidence type="ECO:0000256" key="3">
    <source>
        <dbReference type="ARBA" id="ARBA00023004"/>
    </source>
</evidence>
<dbReference type="PANTHER" id="PTHR10209">
    <property type="entry name" value="OXIDOREDUCTASE, 2OG-FE II OXYGENASE FAMILY PROTEIN"/>
    <property type="match status" value="1"/>
</dbReference>
<organism evidence="5 6">
    <name type="scientific">Hermanssonia centrifuga</name>
    <dbReference type="NCBI Taxonomy" id="98765"/>
    <lineage>
        <taxon>Eukaryota</taxon>
        <taxon>Fungi</taxon>
        <taxon>Dikarya</taxon>
        <taxon>Basidiomycota</taxon>
        <taxon>Agaricomycotina</taxon>
        <taxon>Agaricomycetes</taxon>
        <taxon>Polyporales</taxon>
        <taxon>Meruliaceae</taxon>
        <taxon>Hermanssonia</taxon>
    </lineage>
</organism>
<proteinExistence type="predicted"/>
<dbReference type="InterPro" id="IPR027443">
    <property type="entry name" value="IPNS-like_sf"/>
</dbReference>
<feature type="domain" description="Non-haem dioxygenase N-terminal" evidence="4">
    <location>
        <begin position="41"/>
        <end position="105"/>
    </location>
</feature>
<gene>
    <name evidence="5" type="ORF">EW026_g5531</name>
</gene>
<keyword evidence="2" id="KW-0560">Oxidoreductase</keyword>
<evidence type="ECO:0000313" key="6">
    <source>
        <dbReference type="Proteomes" id="UP000309038"/>
    </source>
</evidence>
<dbReference type="SUPFAM" id="SSF51197">
    <property type="entry name" value="Clavaminate synthase-like"/>
    <property type="match status" value="1"/>
</dbReference>
<dbReference type="InterPro" id="IPR026992">
    <property type="entry name" value="DIOX_N"/>
</dbReference>
<keyword evidence="3" id="KW-0408">Iron</keyword>
<dbReference type="PANTHER" id="PTHR10209:SF804">
    <property type="entry name" value="FE2OG DIOXYGENASE DOMAIN-CONTAINING PROTEIN"/>
    <property type="match status" value="1"/>
</dbReference>
<reference evidence="5 6" key="1">
    <citation type="submission" date="2019-02" db="EMBL/GenBank/DDBJ databases">
        <title>Genome sequencing of the rare red list fungi Phlebia centrifuga.</title>
        <authorList>
            <person name="Buettner E."/>
            <person name="Kellner H."/>
        </authorList>
    </citation>
    <scope>NUCLEOTIDE SEQUENCE [LARGE SCALE GENOMIC DNA]</scope>
    <source>
        <strain evidence="5 6">DSM 108282</strain>
    </source>
</reference>